<sequence>MVSHRIRGGLAYATRSKTANTDRDTLRGKTITIMASNTVEQAEKTRQAVRV</sequence>
<protein>
    <submittedName>
        <fullName evidence="1">Uncharacterized protein</fullName>
    </submittedName>
</protein>
<proteinExistence type="predicted"/>
<dbReference type="EMBL" id="CADCWH010000397">
    <property type="protein sequence ID" value="CAA9570853.1"/>
    <property type="molecule type" value="Genomic_DNA"/>
</dbReference>
<accession>A0A6J4V9I8</accession>
<reference evidence="1" key="1">
    <citation type="submission" date="2020-02" db="EMBL/GenBank/DDBJ databases">
        <authorList>
            <person name="Meier V. D."/>
        </authorList>
    </citation>
    <scope>NUCLEOTIDE SEQUENCE</scope>
    <source>
        <strain evidence="1">AVDCRST_MAG70</strain>
    </source>
</reference>
<organism evidence="1">
    <name type="scientific">uncultured Thermomicrobiales bacterium</name>
    <dbReference type="NCBI Taxonomy" id="1645740"/>
    <lineage>
        <taxon>Bacteria</taxon>
        <taxon>Pseudomonadati</taxon>
        <taxon>Thermomicrobiota</taxon>
        <taxon>Thermomicrobia</taxon>
        <taxon>Thermomicrobiales</taxon>
        <taxon>environmental samples</taxon>
    </lineage>
</organism>
<evidence type="ECO:0000313" key="1">
    <source>
        <dbReference type="EMBL" id="CAA9570853.1"/>
    </source>
</evidence>
<dbReference type="AlphaFoldDB" id="A0A6J4V9I8"/>
<gene>
    <name evidence="1" type="ORF">AVDCRST_MAG70-2487</name>
</gene>
<name>A0A6J4V9I8_9BACT</name>